<dbReference type="EMBL" id="BLLF01001315">
    <property type="protein sequence ID" value="GFH18534.1"/>
    <property type="molecule type" value="Genomic_DNA"/>
</dbReference>
<gene>
    <name evidence="1" type="ORF">HaLaN_15357</name>
</gene>
<dbReference type="Proteomes" id="UP000485058">
    <property type="component" value="Unassembled WGS sequence"/>
</dbReference>
<comment type="caution">
    <text evidence="1">The sequence shown here is derived from an EMBL/GenBank/DDBJ whole genome shotgun (WGS) entry which is preliminary data.</text>
</comment>
<evidence type="ECO:0000313" key="1">
    <source>
        <dbReference type="EMBL" id="GFH18534.1"/>
    </source>
</evidence>
<keyword evidence="2" id="KW-1185">Reference proteome</keyword>
<name>A0A699ZI58_HAELA</name>
<organism evidence="1 2">
    <name type="scientific">Haematococcus lacustris</name>
    <name type="common">Green alga</name>
    <name type="synonym">Haematococcus pluvialis</name>
    <dbReference type="NCBI Taxonomy" id="44745"/>
    <lineage>
        <taxon>Eukaryota</taxon>
        <taxon>Viridiplantae</taxon>
        <taxon>Chlorophyta</taxon>
        <taxon>core chlorophytes</taxon>
        <taxon>Chlorophyceae</taxon>
        <taxon>CS clade</taxon>
        <taxon>Chlamydomonadales</taxon>
        <taxon>Haematococcaceae</taxon>
        <taxon>Haematococcus</taxon>
    </lineage>
</organism>
<evidence type="ECO:0000313" key="2">
    <source>
        <dbReference type="Proteomes" id="UP000485058"/>
    </source>
</evidence>
<protein>
    <submittedName>
        <fullName evidence="1">Uncharacterized protein</fullName>
    </submittedName>
</protein>
<accession>A0A699ZI58</accession>
<sequence>MGSVGARSSQMCGSHMARLYTRPTCKRVGEHLVRGVPYARDALSNASVAHLHPLLAHSAWVRHGGAALPAAELAWAARPGCNAADVQRG</sequence>
<dbReference type="AlphaFoldDB" id="A0A699ZI58"/>
<reference evidence="1 2" key="1">
    <citation type="submission" date="2020-02" db="EMBL/GenBank/DDBJ databases">
        <title>Draft genome sequence of Haematococcus lacustris strain NIES-144.</title>
        <authorList>
            <person name="Morimoto D."/>
            <person name="Nakagawa S."/>
            <person name="Yoshida T."/>
            <person name="Sawayama S."/>
        </authorList>
    </citation>
    <scope>NUCLEOTIDE SEQUENCE [LARGE SCALE GENOMIC DNA]</scope>
    <source>
        <strain evidence="1 2">NIES-144</strain>
    </source>
</reference>
<proteinExistence type="predicted"/>